<dbReference type="InterPro" id="IPR036291">
    <property type="entry name" value="NAD(P)-bd_dom_sf"/>
</dbReference>
<reference evidence="6" key="1">
    <citation type="submission" date="2018-09" db="EMBL/GenBank/DDBJ databases">
        <authorList>
            <person name="Livingstone P.G."/>
            <person name="Whitworth D.E."/>
        </authorList>
    </citation>
    <scope>NUCLEOTIDE SEQUENCE [LARGE SCALE GENOMIC DNA]</scope>
    <source>
        <strain evidence="6">CA054A</strain>
    </source>
</reference>
<dbReference type="SUPFAM" id="SSF51735">
    <property type="entry name" value="NAD(P)-binding Rossmann-fold domains"/>
    <property type="match status" value="1"/>
</dbReference>
<dbReference type="PROSITE" id="PS00061">
    <property type="entry name" value="ADH_SHORT"/>
    <property type="match status" value="1"/>
</dbReference>
<feature type="region of interest" description="Disordered" evidence="4">
    <location>
        <begin position="1"/>
        <end position="23"/>
    </location>
</feature>
<evidence type="ECO:0000256" key="4">
    <source>
        <dbReference type="SAM" id="MobiDB-lite"/>
    </source>
</evidence>
<dbReference type="PRINTS" id="PR00080">
    <property type="entry name" value="SDRFAMILY"/>
</dbReference>
<dbReference type="PANTHER" id="PTHR44196">
    <property type="entry name" value="DEHYDROGENASE/REDUCTASE SDR FAMILY MEMBER 7B"/>
    <property type="match status" value="1"/>
</dbReference>
<dbReference type="PRINTS" id="PR00081">
    <property type="entry name" value="GDHRDH"/>
</dbReference>
<dbReference type="Proteomes" id="UP000268094">
    <property type="component" value="Unassembled WGS sequence"/>
</dbReference>
<gene>
    <name evidence="5" type="ORF">D7V88_18490</name>
</gene>
<comment type="similarity">
    <text evidence="1 3">Belongs to the short-chain dehydrogenases/reductases (SDR) family.</text>
</comment>
<proteinExistence type="inferred from homology"/>
<evidence type="ECO:0000256" key="3">
    <source>
        <dbReference type="RuleBase" id="RU000363"/>
    </source>
</evidence>
<name>A0A3A8IRD4_9BACT</name>
<dbReference type="Pfam" id="PF00106">
    <property type="entry name" value="adh_short"/>
    <property type="match status" value="1"/>
</dbReference>
<dbReference type="PANTHER" id="PTHR44196:SF2">
    <property type="entry name" value="SHORT-CHAIN DEHYDROGENASE-RELATED"/>
    <property type="match status" value="1"/>
</dbReference>
<evidence type="ECO:0000313" key="5">
    <source>
        <dbReference type="EMBL" id="RKG86079.1"/>
    </source>
</evidence>
<dbReference type="OrthoDB" id="9789083at2"/>
<keyword evidence="6" id="KW-1185">Reference proteome</keyword>
<accession>A0A3A8IRD4</accession>
<dbReference type="InterPro" id="IPR002347">
    <property type="entry name" value="SDR_fam"/>
</dbReference>
<dbReference type="GO" id="GO:0016491">
    <property type="term" value="F:oxidoreductase activity"/>
    <property type="evidence" value="ECO:0007669"/>
    <property type="project" value="UniProtKB-KW"/>
</dbReference>
<organism evidence="5 6">
    <name type="scientific">Corallococcus terminator</name>
    <dbReference type="NCBI Taxonomy" id="2316733"/>
    <lineage>
        <taxon>Bacteria</taxon>
        <taxon>Pseudomonadati</taxon>
        <taxon>Myxococcota</taxon>
        <taxon>Myxococcia</taxon>
        <taxon>Myxococcales</taxon>
        <taxon>Cystobacterineae</taxon>
        <taxon>Myxococcaceae</taxon>
        <taxon>Corallococcus</taxon>
    </lineage>
</organism>
<keyword evidence="2" id="KW-0560">Oxidoreductase</keyword>
<dbReference type="GO" id="GO:0016020">
    <property type="term" value="C:membrane"/>
    <property type="evidence" value="ECO:0007669"/>
    <property type="project" value="TreeGrafter"/>
</dbReference>
<comment type="caution">
    <text evidence="5">The sequence shown here is derived from an EMBL/GenBank/DDBJ whole genome shotgun (WGS) entry which is preliminary data.</text>
</comment>
<dbReference type="RefSeq" id="WP_120541966.1">
    <property type="nucleotide sequence ID" value="NZ_RAVZ01000120.1"/>
</dbReference>
<evidence type="ECO:0000256" key="1">
    <source>
        <dbReference type="ARBA" id="ARBA00006484"/>
    </source>
</evidence>
<evidence type="ECO:0000313" key="6">
    <source>
        <dbReference type="Proteomes" id="UP000268094"/>
    </source>
</evidence>
<sequence>MQTTSAQPLAHRPASTPAPRSGAFPYAGHRALVTGASSGLGEVFARELAARGMDLILVARSEDRMRTLATKLQAEHGIQAEVIALDLGREGAGRELHARCQEKGLRVDLLVNNAGFGSHGAFESASFARQHEQVMLNVTALADACHLFLPDMLARGVGGILNVASIAGFQPVPYMAIYGATKAFVLSFTEALSEETRERGVRVLALCPGPVQTAFFDVVGTKQAAVGPLAPAEEVVLRALKALDQGRASVVPGWRNWFQANMTRFAPRWVGLRVAGGMMKPRAASSPKADAASVAP</sequence>
<dbReference type="InterPro" id="IPR020904">
    <property type="entry name" value="Sc_DH/Rdtase_CS"/>
</dbReference>
<dbReference type="Gene3D" id="3.40.50.720">
    <property type="entry name" value="NAD(P)-binding Rossmann-like Domain"/>
    <property type="match status" value="1"/>
</dbReference>
<dbReference type="PIRSF" id="PIRSF000126">
    <property type="entry name" value="11-beta-HSD1"/>
    <property type="match status" value="1"/>
</dbReference>
<dbReference type="EMBL" id="RAVZ01000120">
    <property type="protein sequence ID" value="RKG86079.1"/>
    <property type="molecule type" value="Genomic_DNA"/>
</dbReference>
<evidence type="ECO:0000256" key="2">
    <source>
        <dbReference type="ARBA" id="ARBA00023002"/>
    </source>
</evidence>
<dbReference type="CDD" id="cd05233">
    <property type="entry name" value="SDR_c"/>
    <property type="match status" value="1"/>
</dbReference>
<dbReference type="AlphaFoldDB" id="A0A3A8IRD4"/>
<protein>
    <submittedName>
        <fullName evidence="5">SDR family oxidoreductase</fullName>
    </submittedName>
</protein>